<organism evidence="11 12">
    <name type="scientific">Methanothermococcus okinawensis (strain DSM 14208 / JCM 11175 / IH1)</name>
    <dbReference type="NCBI Taxonomy" id="647113"/>
    <lineage>
        <taxon>Archaea</taxon>
        <taxon>Methanobacteriati</taxon>
        <taxon>Methanobacteriota</taxon>
        <taxon>Methanomada group</taxon>
        <taxon>Methanococci</taxon>
        <taxon>Methanococcales</taxon>
        <taxon>Methanococcaceae</taxon>
        <taxon>Methanothermococcus</taxon>
    </lineage>
</organism>
<dbReference type="CDD" id="cd00610">
    <property type="entry name" value="OAT_like"/>
    <property type="match status" value="1"/>
</dbReference>
<dbReference type="InterPro" id="IPR015421">
    <property type="entry name" value="PyrdxlP-dep_Trfase_major"/>
</dbReference>
<evidence type="ECO:0000256" key="6">
    <source>
        <dbReference type="ARBA" id="ARBA00022679"/>
    </source>
</evidence>
<dbReference type="HAMAP" id="MF_00834">
    <property type="entry name" value="BioA"/>
    <property type="match status" value="1"/>
</dbReference>
<evidence type="ECO:0000256" key="2">
    <source>
        <dbReference type="ARBA" id="ARBA00004496"/>
    </source>
</evidence>
<dbReference type="PANTHER" id="PTHR42684:SF17">
    <property type="entry name" value="ADENOSYLMETHIONINE-8-AMINO-7-OXONONANOATE AMINOTRANSFERASE"/>
    <property type="match status" value="1"/>
</dbReference>
<keyword evidence="7 10" id="KW-0949">S-adenosyl-L-methionine</keyword>
<accession>F8AJV1</accession>
<feature type="site" description="Participates in the substrate recognition with KAPA and in a stacking interaction with the adenine ring of SAM" evidence="10">
    <location>
        <position position="43"/>
    </location>
</feature>
<comment type="similarity">
    <text evidence="10">Belongs to the class-III pyridoxal-phosphate-dependent aminotransferase family. BioA subfamily.</text>
</comment>
<dbReference type="Gene3D" id="3.40.640.10">
    <property type="entry name" value="Type I PLP-dependent aspartate aminotransferase-like (Major domain)"/>
    <property type="match status" value="1"/>
</dbReference>
<dbReference type="EMBL" id="CP002792">
    <property type="protein sequence ID" value="AEH07303.1"/>
    <property type="molecule type" value="Genomic_DNA"/>
</dbReference>
<evidence type="ECO:0000256" key="8">
    <source>
        <dbReference type="ARBA" id="ARBA00022756"/>
    </source>
</evidence>
<evidence type="ECO:0000256" key="4">
    <source>
        <dbReference type="ARBA" id="ARBA00022490"/>
    </source>
</evidence>
<comment type="subcellular location">
    <subcellularLocation>
        <location evidence="2 10">Cytoplasm</location>
    </subcellularLocation>
</comment>
<dbReference type="GO" id="GO:0004015">
    <property type="term" value="F:adenosylmethionine-8-amino-7-oxononanoate transaminase activity"/>
    <property type="evidence" value="ECO:0007669"/>
    <property type="project" value="UniProtKB-UniRule"/>
</dbReference>
<dbReference type="Pfam" id="PF00202">
    <property type="entry name" value="Aminotran_3"/>
    <property type="match status" value="1"/>
</dbReference>
<dbReference type="eggNOG" id="arCOG00917">
    <property type="taxonomic scope" value="Archaea"/>
</dbReference>
<dbReference type="NCBIfam" id="TIGR00508">
    <property type="entry name" value="bioA"/>
    <property type="match status" value="1"/>
</dbReference>
<evidence type="ECO:0000256" key="10">
    <source>
        <dbReference type="HAMAP-Rule" id="MF_00834"/>
    </source>
</evidence>
<gene>
    <name evidence="10" type="primary">bioA</name>
    <name evidence="11" type="ordered locus">Metok_1337</name>
</gene>
<comment type="catalytic activity">
    <reaction evidence="10">
        <text>(8S)-8-amino-7-oxononanoate + S-adenosyl-L-methionine = S-adenosyl-4-methylsulfanyl-2-oxobutanoate + (7R,8S)-7,8-diammoniononanoate</text>
        <dbReference type="Rhea" id="RHEA:16861"/>
        <dbReference type="ChEBI" id="CHEBI:16490"/>
        <dbReference type="ChEBI" id="CHEBI:59789"/>
        <dbReference type="ChEBI" id="CHEBI:149468"/>
        <dbReference type="ChEBI" id="CHEBI:149469"/>
        <dbReference type="EC" id="2.6.1.62"/>
    </reaction>
</comment>
<evidence type="ECO:0000313" key="11">
    <source>
        <dbReference type="EMBL" id="AEH07303.1"/>
    </source>
</evidence>
<dbReference type="FunFam" id="3.40.640.10:FF:000078">
    <property type="entry name" value="Adenosylmethionine-8-amino-7-oxononanoate aminotransferase"/>
    <property type="match status" value="1"/>
</dbReference>
<feature type="modified residue" description="N6-(pyridoxal phosphate)lysine" evidence="10">
    <location>
        <position position="321"/>
    </location>
</feature>
<name>F8AJV1_METOI</name>
<evidence type="ECO:0000256" key="7">
    <source>
        <dbReference type="ARBA" id="ARBA00022691"/>
    </source>
</evidence>
<dbReference type="InterPro" id="IPR005815">
    <property type="entry name" value="BioA"/>
</dbReference>
<dbReference type="InterPro" id="IPR015424">
    <property type="entry name" value="PyrdxlP-dep_Trfase"/>
</dbReference>
<dbReference type="InterPro" id="IPR005814">
    <property type="entry name" value="Aminotrans_3"/>
</dbReference>
<feature type="binding site" evidence="10">
    <location>
        <position position="176"/>
    </location>
    <ligand>
        <name>substrate</name>
    </ligand>
</feature>
<keyword evidence="6 10" id="KW-0808">Transferase</keyword>
<dbReference type="GO" id="GO:0005737">
    <property type="term" value="C:cytoplasm"/>
    <property type="evidence" value="ECO:0007669"/>
    <property type="project" value="UniProtKB-SubCell"/>
</dbReference>
<dbReference type="Gene3D" id="3.90.1150.10">
    <property type="entry name" value="Aspartate Aminotransferase, domain 1"/>
    <property type="match status" value="1"/>
</dbReference>
<comment type="cofactor">
    <cofactor evidence="1 10">
        <name>pyridoxal 5'-phosphate</name>
        <dbReference type="ChEBI" id="CHEBI:597326"/>
    </cofactor>
</comment>
<evidence type="ECO:0000313" key="12">
    <source>
        <dbReference type="Proteomes" id="UP000009296"/>
    </source>
</evidence>
<dbReference type="GO" id="GO:0030170">
    <property type="term" value="F:pyridoxal phosphate binding"/>
    <property type="evidence" value="ECO:0007669"/>
    <property type="project" value="UniProtKB-UniRule"/>
</dbReference>
<dbReference type="InterPro" id="IPR015422">
    <property type="entry name" value="PyrdxlP-dep_Trfase_small"/>
</dbReference>
<feature type="binding site" evidence="10">
    <location>
        <position position="451"/>
    </location>
    <ligand>
        <name>substrate</name>
    </ligand>
</feature>
<dbReference type="SUPFAM" id="SSF53383">
    <property type="entry name" value="PLP-dependent transferases"/>
    <property type="match status" value="1"/>
</dbReference>
<feature type="binding site" evidence="10">
    <location>
        <begin position="141"/>
        <end position="142"/>
    </location>
    <ligand>
        <name>pyridoxal 5'-phosphate</name>
        <dbReference type="ChEBI" id="CHEBI:597326"/>
    </ligand>
</feature>
<dbReference type="Proteomes" id="UP000009296">
    <property type="component" value="Chromosome"/>
</dbReference>
<dbReference type="AlphaFoldDB" id="F8AJV1"/>
<dbReference type="STRING" id="647113.Metok_1337"/>
<dbReference type="GO" id="GO:0009102">
    <property type="term" value="P:biotin biosynthetic process"/>
    <property type="evidence" value="ECO:0007669"/>
    <property type="project" value="UniProtKB-UniRule"/>
</dbReference>
<keyword evidence="4 10" id="KW-0963">Cytoplasm</keyword>
<keyword evidence="9 10" id="KW-0663">Pyridoxal phosphate</keyword>
<keyword evidence="12" id="KW-1185">Reference proteome</keyword>
<evidence type="ECO:0000256" key="9">
    <source>
        <dbReference type="ARBA" id="ARBA00022898"/>
    </source>
</evidence>
<proteinExistence type="inferred from homology"/>
<evidence type="ECO:0000256" key="1">
    <source>
        <dbReference type="ARBA" id="ARBA00001933"/>
    </source>
</evidence>
<comment type="subunit">
    <text evidence="3 10">Homodimer.</text>
</comment>
<feature type="binding site" evidence="10">
    <location>
        <position position="321"/>
    </location>
    <ligand>
        <name>substrate</name>
    </ligand>
</feature>
<comment type="caution">
    <text evidence="10">Lacks conserved residue(s) required for the propagation of feature annotation.</text>
</comment>
<evidence type="ECO:0000256" key="5">
    <source>
        <dbReference type="ARBA" id="ARBA00022576"/>
    </source>
</evidence>
<sequence length="485" mass="55058">MIPRFIILIISIILKYVSSIGDIMDKFTENLAEWDKKYVWHPYTQMKEYNPPLKNIIVEKGEGNYLVDINGKKYLDAVSSIWCNLFGHSEKRIIDAIKNQAEKICHSTLLGCGNIPSIVLAKKLVEITPPHLNKVFYSEDGAEAVEIAVKMAFEYYQLRDGKNNKRTKFVSVKEGYHGDTIGTMSVGGSETFHGCFKPLLFKGYHAGAPYCYRCEYHNFKDTDERDEKGCSMKCLENMLNLIENHKDEIFCVILEAGVMGSAGMIPYPDGYIEEVAKKCKENDIILILDEVATFGRLGKHLFSDNETLKKLGKPDIITLGKGITGGYVPLAATITTEEIYNQFLGDFEECRQLFHGHTYTGNQILCAASIATMDILKNDKIFENIGEKIKLLHNSLDKLKELEHVGDVRKRGFMIGIELVKNKETKEPYPYEFKAGYKVADKLLEKGIYMRPIFNTLIVIPPLTITGEEIKFLCDKLYESIKETL</sequence>
<feature type="binding site" evidence="10">
    <location>
        <begin position="357"/>
        <end position="358"/>
    </location>
    <ligand>
        <name>pyridoxal 5'-phosphate</name>
        <dbReference type="ChEBI" id="CHEBI:597326"/>
    </ligand>
</feature>
<protein>
    <recommendedName>
        <fullName evidence="10">Adenosylmethionine-8-amino-7-oxononanoate aminotransferase</fullName>
        <ecNumber evidence="10">2.6.1.62</ecNumber>
    </recommendedName>
    <alternativeName>
        <fullName evidence="10">7,8-diamino-pelargonic acid aminotransferase</fullName>
        <shortName evidence="10">DAPA AT</shortName>
        <shortName evidence="10">DAPA aminotransferase</shortName>
    </alternativeName>
    <alternativeName>
        <fullName evidence="10">7,8-diaminononanoate synthase</fullName>
        <shortName evidence="10">DANS</shortName>
    </alternativeName>
    <alternativeName>
        <fullName evidence="10">Diaminopelargonic acid synthase</fullName>
    </alternativeName>
</protein>
<comment type="pathway">
    <text evidence="10">Cofactor biosynthesis; biotin biosynthesis; 7,8-diaminononanoate from 8-amino-7-oxononanoate (SAM route): step 1/1.</text>
</comment>
<dbReference type="PANTHER" id="PTHR42684">
    <property type="entry name" value="ADENOSYLMETHIONINE-8-AMINO-7-OXONONANOATE AMINOTRANSFERASE"/>
    <property type="match status" value="1"/>
</dbReference>
<evidence type="ECO:0000256" key="3">
    <source>
        <dbReference type="ARBA" id="ARBA00011738"/>
    </source>
</evidence>
<keyword evidence="8 10" id="KW-0093">Biotin biosynthesis</keyword>
<comment type="function">
    <text evidence="10">Catalyzes the transfer of the alpha-amino group from S-adenosyl-L-methionine (SAM) to 7-keto-8-aminopelargonic acid (KAPA) to form 7,8-diaminopelargonic acid (DAPA). It is the only aminotransferase known to utilize SAM as an amino donor.</text>
</comment>
<dbReference type="HOGENOM" id="CLU_016922_4_3_2"/>
<feature type="binding site" evidence="10">
    <location>
        <position position="289"/>
    </location>
    <ligand>
        <name>pyridoxal 5'-phosphate</name>
        <dbReference type="ChEBI" id="CHEBI:597326"/>
    </ligand>
</feature>
<keyword evidence="5 10" id="KW-0032">Aminotransferase</keyword>
<reference evidence="11" key="1">
    <citation type="submission" date="2011-05" db="EMBL/GenBank/DDBJ databases">
        <title>Complete sequence of chromosome of Methanothermococcus okinawensis IH1.</title>
        <authorList>
            <consortium name="US DOE Joint Genome Institute"/>
            <person name="Lucas S."/>
            <person name="Han J."/>
            <person name="Lapidus A."/>
            <person name="Cheng J.-F."/>
            <person name="Goodwin L."/>
            <person name="Pitluck S."/>
            <person name="Peters L."/>
            <person name="Mikhailova N."/>
            <person name="Held B."/>
            <person name="Han C."/>
            <person name="Tapia R."/>
            <person name="Land M."/>
            <person name="Hauser L."/>
            <person name="Kyrpides N."/>
            <person name="Ivanova N."/>
            <person name="Pagani I."/>
            <person name="Sieprawska-Lupa M."/>
            <person name="Takai K."/>
            <person name="Miyazaki J."/>
            <person name="Whitman W."/>
            <person name="Woyke T."/>
        </authorList>
    </citation>
    <scope>NUCLEOTIDE SEQUENCE</scope>
    <source>
        <strain evidence="11">IH1</strain>
    </source>
</reference>
<dbReference type="EC" id="2.6.1.62" evidence="10"/>
<dbReference type="UniPathway" id="UPA00078">
    <property type="reaction ID" value="UER00160"/>
</dbReference>
<dbReference type="KEGG" id="mok:Metok_1337"/>
<feature type="binding site" evidence="10">
    <location>
        <position position="356"/>
    </location>
    <ligand>
        <name>substrate</name>
    </ligand>
</feature>